<evidence type="ECO:0000256" key="3">
    <source>
        <dbReference type="ARBA" id="ARBA00022695"/>
    </source>
</evidence>
<name>L7JYV6_TRAHO</name>
<dbReference type="OMA" id="SHSHICV"/>
<accession>L7JYV6</accession>
<organism evidence="5 6">
    <name type="scientific">Trachipleistophora hominis</name>
    <name type="common">Microsporidian parasite</name>
    <dbReference type="NCBI Taxonomy" id="72359"/>
    <lineage>
        <taxon>Eukaryota</taxon>
        <taxon>Fungi</taxon>
        <taxon>Fungi incertae sedis</taxon>
        <taxon>Microsporidia</taxon>
        <taxon>Pleistophoridae</taxon>
        <taxon>Trachipleistophora</taxon>
    </lineage>
</organism>
<dbReference type="AlphaFoldDB" id="L7JYV6"/>
<dbReference type="STRING" id="72359.L7JYV6"/>
<gene>
    <name evidence="5" type="ORF">THOM_0812</name>
</gene>
<evidence type="ECO:0000256" key="4">
    <source>
        <dbReference type="ARBA" id="ARBA00022932"/>
    </source>
</evidence>
<dbReference type="Proteomes" id="UP000011185">
    <property type="component" value="Unassembled WGS sequence"/>
</dbReference>
<dbReference type="GO" id="GO:0003887">
    <property type="term" value="F:DNA-directed DNA polymerase activity"/>
    <property type="evidence" value="ECO:0007669"/>
    <property type="project" value="UniProtKB-KW"/>
</dbReference>
<keyword evidence="4" id="KW-0239">DNA-directed DNA polymerase</keyword>
<keyword evidence="3" id="KW-0548">Nucleotidyltransferase</keyword>
<protein>
    <recommendedName>
        <fullName evidence="1">DNA-directed DNA polymerase</fullName>
        <ecNumber evidence="1">2.7.7.7</ecNumber>
    </recommendedName>
</protein>
<dbReference type="InterPro" id="IPR043502">
    <property type="entry name" value="DNA/RNA_pol_sf"/>
</dbReference>
<dbReference type="InParanoid" id="L7JYV6"/>
<dbReference type="EC" id="2.7.7.7" evidence="1"/>
<sequence length="275" mass="32282">VLSNHFIYDVIKILLTSDDHDLVMNKLVELKTNFKTYGKECFVLERMLNKDPEKYTTPEGSPQVLLALKINEHIRKNNLKMPLFKKNDIISYIMGHDGAFLPTENLEINYEYYLEQQFLTPFFRLVGVLKSFNVDAVRRLFNIQKRVVSSLRITTPCCSNPQSQTNFCGTCGAEIDKNFLRNQAIKNLREEIELLYERKAVCPSCDNEQGLFLNCFNCNSSIPRKTRNKEFDDFLNSYRNTFPGFEIDKITRMSEYRTVNLLLYFKDEIERCLKK</sequence>
<dbReference type="Gene3D" id="1.10.132.60">
    <property type="entry name" value="DNA polymerase family B, C-terminal domain"/>
    <property type="match status" value="1"/>
</dbReference>
<feature type="non-terminal residue" evidence="5">
    <location>
        <position position="1"/>
    </location>
</feature>
<dbReference type="SUPFAM" id="SSF56672">
    <property type="entry name" value="DNA/RNA polymerases"/>
    <property type="match status" value="1"/>
</dbReference>
<dbReference type="EMBL" id="JH993860">
    <property type="protein sequence ID" value="ELQ76201.1"/>
    <property type="molecule type" value="Genomic_DNA"/>
</dbReference>
<dbReference type="InterPro" id="IPR042087">
    <property type="entry name" value="DNA_pol_B_thumb"/>
</dbReference>
<keyword evidence="2" id="KW-0808">Transferase</keyword>
<evidence type="ECO:0000313" key="6">
    <source>
        <dbReference type="Proteomes" id="UP000011185"/>
    </source>
</evidence>
<evidence type="ECO:0000313" key="5">
    <source>
        <dbReference type="EMBL" id="ELQ76201.1"/>
    </source>
</evidence>
<evidence type="ECO:0000256" key="1">
    <source>
        <dbReference type="ARBA" id="ARBA00012417"/>
    </source>
</evidence>
<reference evidence="5 6" key="1">
    <citation type="journal article" date="2012" name="PLoS Pathog.">
        <title>The genome of the obligate intracellular parasite Trachipleistophora hominis: new insights into microsporidian genome dynamics and reductive evolution.</title>
        <authorList>
            <person name="Heinz E."/>
            <person name="Williams T.A."/>
            <person name="Nakjang S."/>
            <person name="Noel C.J."/>
            <person name="Swan D.C."/>
            <person name="Goldberg A.V."/>
            <person name="Harris S.R."/>
            <person name="Weinmaier T."/>
            <person name="Markert S."/>
            <person name="Becher D."/>
            <person name="Bernhardt J."/>
            <person name="Dagan T."/>
            <person name="Hacker C."/>
            <person name="Lucocq J.M."/>
            <person name="Schweder T."/>
            <person name="Rattei T."/>
            <person name="Hall N."/>
            <person name="Hirt R.P."/>
            <person name="Embley T.M."/>
        </authorList>
    </citation>
    <scope>NUCLEOTIDE SEQUENCE [LARGE SCALE GENOMIC DNA]</scope>
</reference>
<dbReference type="HOGENOM" id="CLU_1013965_0_0_1"/>
<dbReference type="VEuPathDB" id="MicrosporidiaDB:THOM_0812"/>
<keyword evidence="6" id="KW-1185">Reference proteome</keyword>
<evidence type="ECO:0000256" key="2">
    <source>
        <dbReference type="ARBA" id="ARBA00022679"/>
    </source>
</evidence>
<dbReference type="OrthoDB" id="6755010at2759"/>
<proteinExistence type="predicted"/>